<accession>A0A916E5Z2</accession>
<keyword evidence="1" id="KW-0732">Signal</keyword>
<feature type="chain" id="PRO_5037540516" evidence="1">
    <location>
        <begin position="20"/>
        <end position="121"/>
    </location>
</feature>
<protein>
    <submittedName>
        <fullName evidence="2">Uncharacterized protein</fullName>
    </submittedName>
</protein>
<evidence type="ECO:0000256" key="1">
    <source>
        <dbReference type="SAM" id="SignalP"/>
    </source>
</evidence>
<feature type="signal peptide" evidence="1">
    <location>
        <begin position="1"/>
        <end position="19"/>
    </location>
</feature>
<gene>
    <name evidence="2" type="ORF">CHRIB12_LOCUS9021</name>
</gene>
<dbReference type="AlphaFoldDB" id="A0A916E5Z2"/>
<evidence type="ECO:0000313" key="2">
    <source>
        <dbReference type="EMBL" id="CAB5362292.1"/>
    </source>
</evidence>
<comment type="caution">
    <text evidence="2">The sequence shown here is derived from an EMBL/GenBank/DDBJ whole genome shotgun (WGS) entry which is preliminary data.</text>
</comment>
<dbReference type="OrthoDB" id="3200925at2759"/>
<reference evidence="2" key="1">
    <citation type="submission" date="2020-05" db="EMBL/GenBank/DDBJ databases">
        <authorList>
            <person name="Rincon C."/>
            <person name="Sanders R I."/>
            <person name="Robbins C."/>
            <person name="Chaturvedi A."/>
        </authorList>
    </citation>
    <scope>NUCLEOTIDE SEQUENCE</scope>
    <source>
        <strain evidence="2">CHB12</strain>
    </source>
</reference>
<organism evidence="2 3">
    <name type="scientific">Rhizophagus irregularis</name>
    <dbReference type="NCBI Taxonomy" id="588596"/>
    <lineage>
        <taxon>Eukaryota</taxon>
        <taxon>Fungi</taxon>
        <taxon>Fungi incertae sedis</taxon>
        <taxon>Mucoromycota</taxon>
        <taxon>Glomeromycotina</taxon>
        <taxon>Glomeromycetes</taxon>
        <taxon>Glomerales</taxon>
        <taxon>Glomeraceae</taxon>
        <taxon>Rhizophagus</taxon>
    </lineage>
</organism>
<name>A0A916E5Z2_9GLOM</name>
<dbReference type="Proteomes" id="UP000684084">
    <property type="component" value="Unassembled WGS sequence"/>
</dbReference>
<dbReference type="EMBL" id="CAGKOT010000017">
    <property type="protein sequence ID" value="CAB5362292.1"/>
    <property type="molecule type" value="Genomic_DNA"/>
</dbReference>
<evidence type="ECO:0000313" key="3">
    <source>
        <dbReference type="Proteomes" id="UP000684084"/>
    </source>
</evidence>
<sequence length="121" mass="13899">MKPTIFLLLFLLTTLATFASTLEKVKRDNKQDFGICVDWKVQENNSWVDTTADVKKTAGILQYKLFGNGGKYRLEFTNTVTYNYYFSDETGDRYQVNTYLTGNHYVEYSSSKPNIVFISGS</sequence>
<proteinExistence type="predicted"/>